<feature type="active site" description="Nucleophile" evidence="7">
    <location>
        <position position="466"/>
    </location>
</feature>
<dbReference type="RefSeq" id="WP_380747731.1">
    <property type="nucleotide sequence ID" value="NZ_JBHULT010000005.1"/>
</dbReference>
<keyword evidence="3" id="KW-0808">Transferase</keyword>
<dbReference type="PROSITE" id="PS51257">
    <property type="entry name" value="PROKAR_LIPOPROTEIN"/>
    <property type="match status" value="1"/>
</dbReference>
<keyword evidence="5 7" id="KW-0573">Peptidoglycan synthesis</keyword>
<evidence type="ECO:0000259" key="8">
    <source>
        <dbReference type="PROSITE" id="PS52029"/>
    </source>
</evidence>
<dbReference type="Pfam" id="PF20142">
    <property type="entry name" value="Scaffold"/>
    <property type="match status" value="1"/>
</dbReference>
<comment type="pathway">
    <text evidence="1 7">Cell wall biogenesis; peptidoglycan biosynthesis.</text>
</comment>
<dbReference type="Gene3D" id="2.40.440.10">
    <property type="entry name" value="L,D-transpeptidase catalytic domain-like"/>
    <property type="match status" value="1"/>
</dbReference>
<dbReference type="InterPro" id="IPR002477">
    <property type="entry name" value="Peptidoglycan-bd-like"/>
</dbReference>
<dbReference type="InterPro" id="IPR036366">
    <property type="entry name" value="PGBDSf"/>
</dbReference>
<name>A0ABW5ITV0_9FLAO</name>
<dbReference type="PANTHER" id="PTHR41533">
    <property type="entry name" value="L,D-TRANSPEPTIDASE HI_1667-RELATED"/>
    <property type="match status" value="1"/>
</dbReference>
<evidence type="ECO:0000313" key="10">
    <source>
        <dbReference type="Proteomes" id="UP001597468"/>
    </source>
</evidence>
<sequence length="546" mass="61945">MKMNKWKYIALVALISVVTSCDSGKDKSNNNGENTIEDSGFELEHTAKDIRKSLKTANIGKGLHNKEQVEEFYQNRDHAPAWKESENRTGFFNALTEAGEEGLRFSDYHGTELRPLLEDADDLNEAEAAELDILLTDAYLSYAHDLYFGKIDPKELYSLWGVPKEEKDLKQLLHQSLNNGDIAKDLGDLRPSHQVYRDLKLALKEFREIKDTEASFKKIAHGELIKPGQKDDRIPAIVNRLQELEVYPAENPPRDSTYNDTMQNAIKDFQKNLGLQVDGVLGNSTISELNKTAAQRYDQIRANLERWRWYPRDLGEHHILINIPAFQLAVVKNGDTVRSHNVIAGTKARQTPVFSDSLEYVVINPEWHVPPTIKSKDVIPKASQNSSYLSKNNMTVTDNEGNVINPSNIDWSSSDVNSYNFVQRAGPSNPLGRVKIIYPNQHLIYLHDTPAKDLFSQNQRAESSGCVRVENALDLSGYVLSSQEDWTQEKIHEAVATGKTQQVQINQPIRVHHFYWTAWRAGDKTVFTGDIYELDEEIISRLGTVN</sequence>
<dbReference type="InterPro" id="IPR036365">
    <property type="entry name" value="PGBD-like_sf"/>
</dbReference>
<keyword evidence="6 7" id="KW-0961">Cell wall biogenesis/degradation</keyword>
<evidence type="ECO:0000313" key="9">
    <source>
        <dbReference type="EMBL" id="MFD2516546.1"/>
    </source>
</evidence>
<comment type="caution">
    <text evidence="9">The sequence shown here is derived from an EMBL/GenBank/DDBJ whole genome shotgun (WGS) entry which is preliminary data.</text>
</comment>
<gene>
    <name evidence="9" type="ORF">ACFSTG_01425</name>
</gene>
<reference evidence="10" key="1">
    <citation type="journal article" date="2019" name="Int. J. Syst. Evol. Microbiol.">
        <title>The Global Catalogue of Microorganisms (GCM) 10K type strain sequencing project: providing services to taxonomists for standard genome sequencing and annotation.</title>
        <authorList>
            <consortium name="The Broad Institute Genomics Platform"/>
            <consortium name="The Broad Institute Genome Sequencing Center for Infectious Disease"/>
            <person name="Wu L."/>
            <person name="Ma J."/>
        </authorList>
    </citation>
    <scope>NUCLEOTIDE SEQUENCE [LARGE SCALE GENOMIC DNA]</scope>
    <source>
        <strain evidence="10">KCTC 42585</strain>
    </source>
</reference>
<dbReference type="Pfam" id="PF03734">
    <property type="entry name" value="YkuD"/>
    <property type="match status" value="1"/>
</dbReference>
<dbReference type="InterPro" id="IPR052905">
    <property type="entry name" value="LD-transpeptidase_YkuD-like"/>
</dbReference>
<evidence type="ECO:0000256" key="7">
    <source>
        <dbReference type="PROSITE-ProRule" id="PRU01373"/>
    </source>
</evidence>
<evidence type="ECO:0000256" key="6">
    <source>
        <dbReference type="ARBA" id="ARBA00023316"/>
    </source>
</evidence>
<dbReference type="InterPro" id="IPR045380">
    <property type="entry name" value="LD_TPept_scaffold_dom"/>
</dbReference>
<dbReference type="Pfam" id="PF01471">
    <property type="entry name" value="PG_binding_1"/>
    <property type="match status" value="1"/>
</dbReference>
<dbReference type="SUPFAM" id="SSF141523">
    <property type="entry name" value="L,D-transpeptidase catalytic domain-like"/>
    <property type="match status" value="1"/>
</dbReference>
<keyword evidence="4 7" id="KW-0133">Cell shape</keyword>
<evidence type="ECO:0000256" key="2">
    <source>
        <dbReference type="ARBA" id="ARBA00005992"/>
    </source>
</evidence>
<evidence type="ECO:0000256" key="3">
    <source>
        <dbReference type="ARBA" id="ARBA00022679"/>
    </source>
</evidence>
<dbReference type="PROSITE" id="PS52029">
    <property type="entry name" value="LD_TPASE"/>
    <property type="match status" value="1"/>
</dbReference>
<protein>
    <submittedName>
        <fullName evidence="9">Murein L,D-transpeptidase</fullName>
    </submittedName>
</protein>
<evidence type="ECO:0000256" key="4">
    <source>
        <dbReference type="ARBA" id="ARBA00022960"/>
    </source>
</evidence>
<dbReference type="CDD" id="cd16913">
    <property type="entry name" value="YkuD_like"/>
    <property type="match status" value="1"/>
</dbReference>
<dbReference type="InterPro" id="IPR005490">
    <property type="entry name" value="LD_TPept_cat_dom"/>
</dbReference>
<comment type="similarity">
    <text evidence="2">Belongs to the YkuD family.</text>
</comment>
<dbReference type="InterPro" id="IPR038063">
    <property type="entry name" value="Transpep_catalytic_dom"/>
</dbReference>
<dbReference type="SUPFAM" id="SSF47090">
    <property type="entry name" value="PGBD-like"/>
    <property type="match status" value="1"/>
</dbReference>
<organism evidence="9 10">
    <name type="scientific">Salinimicrobium flavum</name>
    <dbReference type="NCBI Taxonomy" id="1737065"/>
    <lineage>
        <taxon>Bacteria</taxon>
        <taxon>Pseudomonadati</taxon>
        <taxon>Bacteroidota</taxon>
        <taxon>Flavobacteriia</taxon>
        <taxon>Flavobacteriales</taxon>
        <taxon>Flavobacteriaceae</taxon>
        <taxon>Salinimicrobium</taxon>
    </lineage>
</organism>
<dbReference type="PANTHER" id="PTHR41533:SF2">
    <property type="entry name" value="BLR7131 PROTEIN"/>
    <property type="match status" value="1"/>
</dbReference>
<evidence type="ECO:0000256" key="1">
    <source>
        <dbReference type="ARBA" id="ARBA00004752"/>
    </source>
</evidence>
<keyword evidence="10" id="KW-1185">Reference proteome</keyword>
<evidence type="ECO:0000256" key="5">
    <source>
        <dbReference type="ARBA" id="ARBA00022984"/>
    </source>
</evidence>
<dbReference type="Proteomes" id="UP001597468">
    <property type="component" value="Unassembled WGS sequence"/>
</dbReference>
<feature type="domain" description="L,D-TPase catalytic" evidence="8">
    <location>
        <begin position="317"/>
        <end position="492"/>
    </location>
</feature>
<feature type="active site" description="Proton donor/acceptor" evidence="7">
    <location>
        <position position="447"/>
    </location>
</feature>
<dbReference type="EMBL" id="JBHULT010000005">
    <property type="protein sequence ID" value="MFD2516546.1"/>
    <property type="molecule type" value="Genomic_DNA"/>
</dbReference>
<proteinExistence type="inferred from homology"/>
<accession>A0ABW5ITV0</accession>
<dbReference type="Gene3D" id="1.10.101.10">
    <property type="entry name" value="PGBD-like superfamily/PGBD"/>
    <property type="match status" value="1"/>
</dbReference>